<feature type="transmembrane region" description="Helical" evidence="6">
    <location>
        <begin position="9"/>
        <end position="30"/>
    </location>
</feature>
<keyword evidence="4 6" id="KW-1133">Transmembrane helix</keyword>
<evidence type="ECO:0000256" key="4">
    <source>
        <dbReference type="ARBA" id="ARBA00022989"/>
    </source>
</evidence>
<evidence type="ECO:0000256" key="1">
    <source>
        <dbReference type="ARBA" id="ARBA00004141"/>
    </source>
</evidence>
<dbReference type="Proteomes" id="UP001357452">
    <property type="component" value="Unassembled WGS sequence"/>
</dbReference>
<feature type="transmembrane region" description="Helical" evidence="6">
    <location>
        <begin position="279"/>
        <end position="298"/>
    </location>
</feature>
<feature type="transmembrane region" description="Helical" evidence="6">
    <location>
        <begin position="95"/>
        <end position="115"/>
    </location>
</feature>
<evidence type="ECO:0000259" key="7">
    <source>
        <dbReference type="Pfam" id="PF00892"/>
    </source>
</evidence>
<accession>A0ABU7RG86</accession>
<feature type="transmembrane region" description="Helical" evidence="6">
    <location>
        <begin position="189"/>
        <end position="208"/>
    </location>
</feature>
<dbReference type="InterPro" id="IPR050638">
    <property type="entry name" value="AA-Vitamin_Transporters"/>
</dbReference>
<dbReference type="PANTHER" id="PTHR32322:SF2">
    <property type="entry name" value="EAMA DOMAIN-CONTAINING PROTEIN"/>
    <property type="match status" value="1"/>
</dbReference>
<feature type="domain" description="EamA" evidence="7">
    <location>
        <begin position="11"/>
        <end position="144"/>
    </location>
</feature>
<proteinExistence type="inferred from homology"/>
<feature type="transmembrane region" description="Helical" evidence="6">
    <location>
        <begin position="157"/>
        <end position="177"/>
    </location>
</feature>
<dbReference type="InterPro" id="IPR037185">
    <property type="entry name" value="EmrE-like"/>
</dbReference>
<comment type="caution">
    <text evidence="8">The sequence shown here is derived from an EMBL/GenBank/DDBJ whole genome shotgun (WGS) entry which is preliminary data.</text>
</comment>
<dbReference type="PANTHER" id="PTHR32322">
    <property type="entry name" value="INNER MEMBRANE TRANSPORTER"/>
    <property type="match status" value="1"/>
</dbReference>
<dbReference type="EMBL" id="JAZGLY010000003">
    <property type="protein sequence ID" value="MEE6187028.1"/>
    <property type="molecule type" value="Genomic_DNA"/>
</dbReference>
<feature type="transmembrane region" description="Helical" evidence="6">
    <location>
        <begin position="127"/>
        <end position="145"/>
    </location>
</feature>
<feature type="domain" description="EamA" evidence="7">
    <location>
        <begin position="161"/>
        <end position="296"/>
    </location>
</feature>
<evidence type="ECO:0000256" key="3">
    <source>
        <dbReference type="ARBA" id="ARBA00022692"/>
    </source>
</evidence>
<evidence type="ECO:0000256" key="5">
    <source>
        <dbReference type="ARBA" id="ARBA00023136"/>
    </source>
</evidence>
<dbReference type="SUPFAM" id="SSF103481">
    <property type="entry name" value="Multidrug resistance efflux transporter EmrE"/>
    <property type="match status" value="2"/>
</dbReference>
<feature type="transmembrane region" description="Helical" evidence="6">
    <location>
        <begin position="36"/>
        <end position="58"/>
    </location>
</feature>
<dbReference type="RefSeq" id="WP_330974437.1">
    <property type="nucleotide sequence ID" value="NZ_JAZGLY010000003.1"/>
</dbReference>
<keyword evidence="3 6" id="KW-0812">Transmembrane</keyword>
<keyword evidence="5 6" id="KW-0472">Membrane</keyword>
<evidence type="ECO:0000313" key="9">
    <source>
        <dbReference type="Proteomes" id="UP001357452"/>
    </source>
</evidence>
<comment type="similarity">
    <text evidence="2">Belongs to the EamA transporter family.</text>
</comment>
<feature type="transmembrane region" description="Helical" evidence="6">
    <location>
        <begin position="257"/>
        <end position="273"/>
    </location>
</feature>
<feature type="transmembrane region" description="Helical" evidence="6">
    <location>
        <begin position="223"/>
        <end position="245"/>
    </location>
</feature>
<sequence length="308" mass="33994">MSETKNGSFLWVILAFAAVYIIWGSTYFFIELAVKYLPPPVLGAVRFFASGVIMLIWGMLRGEKVWDRSALLPSIISGILMLFLGNGAVIWSEQYLHSSFVAIFMASAPLWFLLLDKFNWKENFSNRYTLLGVSIGLIGVIALFYEKVSLSSFGQGILPLVILCTANISWSIGSLYSKYRAKQVSQTMNAAWQMLAAGAAFAITGVVHNDFATVDWATIPLKAWMFILYLVVFGSIIGYSAYVYLLSVRSVTTVSTYAYVNPLVAVLLGVLINKDHLSVLQLSGLAIILCSVFFINLAKKRSAKVLAT</sequence>
<gene>
    <name evidence="8" type="ORF">V2H41_07065</name>
</gene>
<comment type="subcellular location">
    <subcellularLocation>
        <location evidence="1">Membrane</location>
        <topology evidence="1">Multi-pass membrane protein</topology>
    </subcellularLocation>
</comment>
<feature type="transmembrane region" description="Helical" evidence="6">
    <location>
        <begin position="70"/>
        <end position="89"/>
    </location>
</feature>
<dbReference type="InterPro" id="IPR000620">
    <property type="entry name" value="EamA_dom"/>
</dbReference>
<dbReference type="Pfam" id="PF00892">
    <property type="entry name" value="EamA"/>
    <property type="match status" value="2"/>
</dbReference>
<organism evidence="8 9">
    <name type="scientific">Niabella digestorum</name>
    <dbReference type="NCBI Taxonomy" id="3117701"/>
    <lineage>
        <taxon>Bacteria</taxon>
        <taxon>Pseudomonadati</taxon>
        <taxon>Bacteroidota</taxon>
        <taxon>Chitinophagia</taxon>
        <taxon>Chitinophagales</taxon>
        <taxon>Chitinophagaceae</taxon>
        <taxon>Niabella</taxon>
    </lineage>
</organism>
<protein>
    <submittedName>
        <fullName evidence="8">EamA family transporter</fullName>
    </submittedName>
</protein>
<reference evidence="8 9" key="1">
    <citation type="submission" date="2024-01" db="EMBL/GenBank/DDBJ databases">
        <title>Niabella digestum sp. nov., isolated from waste digestion system.</title>
        <authorList>
            <person name="Zhang L."/>
        </authorList>
    </citation>
    <scope>NUCLEOTIDE SEQUENCE [LARGE SCALE GENOMIC DNA]</scope>
    <source>
        <strain evidence="8 9">A18</strain>
    </source>
</reference>
<evidence type="ECO:0000256" key="6">
    <source>
        <dbReference type="SAM" id="Phobius"/>
    </source>
</evidence>
<keyword evidence="9" id="KW-1185">Reference proteome</keyword>
<name>A0ABU7RG86_9BACT</name>
<dbReference type="Gene3D" id="1.10.3730.20">
    <property type="match status" value="1"/>
</dbReference>
<evidence type="ECO:0000313" key="8">
    <source>
        <dbReference type="EMBL" id="MEE6187028.1"/>
    </source>
</evidence>
<evidence type="ECO:0000256" key="2">
    <source>
        <dbReference type="ARBA" id="ARBA00007362"/>
    </source>
</evidence>